<proteinExistence type="predicted"/>
<dbReference type="Gene3D" id="3.90.1200.10">
    <property type="match status" value="1"/>
</dbReference>
<sequence length="369" mass="40287">MHLPPLDVAVYPVITMSRGRHGGRSSRASSAVSLSSSASSVSSKSGAVTPDISNIQKGIQAAFRSSKVTVQQAGRLKARLHRVYLVKLVDGDALVLKCPPTSSTRMLRHEKYGLETERITLETLHEYTQLPVPHLLSHDSQGATGRTARAALGHPFLLTSYVPGRPLSDLASYLSAEERNVVDRTLGSCVRNLTALSATQFGMTHRVFAKRGSSSWREAFLALLESALRDAEDMLVNVPYDLVRYYVARHSQSLDEVTEPRLVALHVCDPQNVLVDEHTKRVTGLVGFSNVIYGDVLMSGGIADGSDAFFEGYGQRPAQTAGPQARQLMYAIYRATVQIVAHHFRPHLGVDEDQARRSLNMALNGLAAM</sequence>
<dbReference type="Proteomes" id="UP000799428">
    <property type="component" value="Unassembled WGS sequence"/>
</dbReference>
<evidence type="ECO:0000259" key="2">
    <source>
        <dbReference type="Pfam" id="PF01636"/>
    </source>
</evidence>
<dbReference type="EMBL" id="MU005794">
    <property type="protein sequence ID" value="KAF2702689.1"/>
    <property type="molecule type" value="Genomic_DNA"/>
</dbReference>
<dbReference type="PANTHER" id="PTHR21310:SF59">
    <property type="entry name" value="AMINOGLYCOSIDE PHOSPHOTRANSFERASE DOMAIN-CONTAINING PROTEIN"/>
    <property type="match status" value="1"/>
</dbReference>
<reference evidence="3" key="1">
    <citation type="journal article" date="2020" name="Stud. Mycol.">
        <title>101 Dothideomycetes genomes: a test case for predicting lifestyles and emergence of pathogens.</title>
        <authorList>
            <person name="Haridas S."/>
            <person name="Albert R."/>
            <person name="Binder M."/>
            <person name="Bloem J."/>
            <person name="Labutti K."/>
            <person name="Salamov A."/>
            <person name="Andreopoulos B."/>
            <person name="Baker S."/>
            <person name="Barry K."/>
            <person name="Bills G."/>
            <person name="Bluhm B."/>
            <person name="Cannon C."/>
            <person name="Castanera R."/>
            <person name="Culley D."/>
            <person name="Daum C."/>
            <person name="Ezra D."/>
            <person name="Gonzalez J."/>
            <person name="Henrissat B."/>
            <person name="Kuo A."/>
            <person name="Liang C."/>
            <person name="Lipzen A."/>
            <person name="Lutzoni F."/>
            <person name="Magnuson J."/>
            <person name="Mondo S."/>
            <person name="Nolan M."/>
            <person name="Ohm R."/>
            <person name="Pangilinan J."/>
            <person name="Park H.-J."/>
            <person name="Ramirez L."/>
            <person name="Alfaro M."/>
            <person name="Sun H."/>
            <person name="Tritt A."/>
            <person name="Yoshinaga Y."/>
            <person name="Zwiers L.-H."/>
            <person name="Turgeon B."/>
            <person name="Goodwin S."/>
            <person name="Spatafora J."/>
            <person name="Crous P."/>
            <person name="Grigoriev I."/>
        </authorList>
    </citation>
    <scope>NUCLEOTIDE SEQUENCE</scope>
    <source>
        <strain evidence="3">CBS 279.74</strain>
    </source>
</reference>
<evidence type="ECO:0000256" key="1">
    <source>
        <dbReference type="SAM" id="MobiDB-lite"/>
    </source>
</evidence>
<organism evidence="3 4">
    <name type="scientific">Pleomassaria siparia CBS 279.74</name>
    <dbReference type="NCBI Taxonomy" id="1314801"/>
    <lineage>
        <taxon>Eukaryota</taxon>
        <taxon>Fungi</taxon>
        <taxon>Dikarya</taxon>
        <taxon>Ascomycota</taxon>
        <taxon>Pezizomycotina</taxon>
        <taxon>Dothideomycetes</taxon>
        <taxon>Pleosporomycetidae</taxon>
        <taxon>Pleosporales</taxon>
        <taxon>Pleomassariaceae</taxon>
        <taxon>Pleomassaria</taxon>
    </lineage>
</organism>
<gene>
    <name evidence="3" type="ORF">K504DRAFT_393991</name>
</gene>
<feature type="compositionally biased region" description="Low complexity" evidence="1">
    <location>
        <begin position="25"/>
        <end position="47"/>
    </location>
</feature>
<accession>A0A6G1JPY8</accession>
<evidence type="ECO:0000313" key="4">
    <source>
        <dbReference type="Proteomes" id="UP000799428"/>
    </source>
</evidence>
<dbReference type="Pfam" id="PF01636">
    <property type="entry name" value="APH"/>
    <property type="match status" value="1"/>
</dbReference>
<dbReference type="InterPro" id="IPR002575">
    <property type="entry name" value="Aminoglycoside_PTrfase"/>
</dbReference>
<name>A0A6G1JPY8_9PLEO</name>
<dbReference type="AlphaFoldDB" id="A0A6G1JPY8"/>
<dbReference type="Gene3D" id="3.30.200.150">
    <property type="match status" value="1"/>
</dbReference>
<keyword evidence="4" id="KW-1185">Reference proteome</keyword>
<dbReference type="InterPro" id="IPR051678">
    <property type="entry name" value="AGP_Transferase"/>
</dbReference>
<dbReference type="OrthoDB" id="5210591at2759"/>
<evidence type="ECO:0000313" key="3">
    <source>
        <dbReference type="EMBL" id="KAF2702689.1"/>
    </source>
</evidence>
<dbReference type="InterPro" id="IPR011009">
    <property type="entry name" value="Kinase-like_dom_sf"/>
</dbReference>
<protein>
    <recommendedName>
        <fullName evidence="2">Aminoglycoside phosphotransferase domain-containing protein</fullName>
    </recommendedName>
</protein>
<feature type="region of interest" description="Disordered" evidence="1">
    <location>
        <begin position="19"/>
        <end position="47"/>
    </location>
</feature>
<dbReference type="SUPFAM" id="SSF56112">
    <property type="entry name" value="Protein kinase-like (PK-like)"/>
    <property type="match status" value="1"/>
</dbReference>
<dbReference type="PANTHER" id="PTHR21310">
    <property type="entry name" value="AMINOGLYCOSIDE PHOSPHOTRANSFERASE-RELATED-RELATED"/>
    <property type="match status" value="1"/>
</dbReference>
<feature type="domain" description="Aminoglycoside phosphotransferase" evidence="2">
    <location>
        <begin position="81"/>
        <end position="297"/>
    </location>
</feature>